<comment type="caution">
    <text evidence="4">The sequence shown here is derived from an EMBL/GenBank/DDBJ whole genome shotgun (WGS) entry which is preliminary data.</text>
</comment>
<dbReference type="Proteomes" id="UP000321734">
    <property type="component" value="Unassembled WGS sequence"/>
</dbReference>
<dbReference type="PANTHER" id="PTHR12815">
    <property type="entry name" value="SORTING AND ASSEMBLY MACHINERY SAMM50 PROTEIN FAMILY MEMBER"/>
    <property type="match status" value="1"/>
</dbReference>
<keyword evidence="1" id="KW-1134">Transmembrane beta strand</keyword>
<dbReference type="Gene3D" id="2.40.160.50">
    <property type="entry name" value="membrane protein fhac: a member of the omp85/tpsb transporter family"/>
    <property type="match status" value="1"/>
</dbReference>
<dbReference type="InterPro" id="IPR010827">
    <property type="entry name" value="BamA/TamA_POTRA"/>
</dbReference>
<feature type="domain" description="POTRA" evidence="3">
    <location>
        <begin position="158"/>
        <end position="226"/>
    </location>
</feature>
<dbReference type="Gene3D" id="3.10.20.310">
    <property type="entry name" value="membrane protein fhac"/>
    <property type="match status" value="1"/>
</dbReference>
<evidence type="ECO:0000313" key="4">
    <source>
        <dbReference type="EMBL" id="TXE07533.1"/>
    </source>
</evidence>
<evidence type="ECO:0000313" key="5">
    <source>
        <dbReference type="Proteomes" id="UP000321734"/>
    </source>
</evidence>
<dbReference type="InterPro" id="IPR039910">
    <property type="entry name" value="D15-like"/>
</dbReference>
<dbReference type="GO" id="GO:0019867">
    <property type="term" value="C:outer membrane"/>
    <property type="evidence" value="ECO:0007669"/>
    <property type="project" value="InterPro"/>
</dbReference>
<proteinExistence type="predicted"/>
<keyword evidence="2" id="KW-0812">Transmembrane</keyword>
<dbReference type="PANTHER" id="PTHR12815:SF18">
    <property type="entry name" value="SORTING AND ASSEMBLY MACHINERY COMPONENT 50 HOMOLOG"/>
    <property type="match status" value="1"/>
</dbReference>
<name>A0A5C7AJ36_9FLAO</name>
<evidence type="ECO:0000259" key="3">
    <source>
        <dbReference type="Pfam" id="PF07244"/>
    </source>
</evidence>
<dbReference type="EMBL" id="VORX01000005">
    <property type="protein sequence ID" value="TXE07533.1"/>
    <property type="molecule type" value="Genomic_DNA"/>
</dbReference>
<evidence type="ECO:0000256" key="2">
    <source>
        <dbReference type="ARBA" id="ARBA00022692"/>
    </source>
</evidence>
<dbReference type="AlphaFoldDB" id="A0A5C7AJ36"/>
<evidence type="ECO:0000256" key="1">
    <source>
        <dbReference type="ARBA" id="ARBA00022452"/>
    </source>
</evidence>
<gene>
    <name evidence="4" type="ORF">ES711_11720</name>
</gene>
<dbReference type="Pfam" id="PF07244">
    <property type="entry name" value="POTRA"/>
    <property type="match status" value="1"/>
</dbReference>
<protein>
    <recommendedName>
        <fullName evidence="3">POTRA domain-containing protein</fullName>
    </recommendedName>
</protein>
<organism evidence="4 5">
    <name type="scientific">Gelidibacter salicanalis</name>
    <dbReference type="NCBI Taxonomy" id="291193"/>
    <lineage>
        <taxon>Bacteria</taxon>
        <taxon>Pseudomonadati</taxon>
        <taxon>Bacteroidota</taxon>
        <taxon>Flavobacteriia</taxon>
        <taxon>Flavobacteriales</taxon>
        <taxon>Flavobacteriaceae</taxon>
        <taxon>Gelidibacter</taxon>
    </lineage>
</organism>
<sequence length="541" mass="61343">MAQTVYLKAEGTSTAETKIIANLNYQSSFKNYKELQNELQNLQKTLHTIGYLESAIVAIQKHPENNFLASYNLGRLYTTARINFDADFNTSHLKLVSTAITKTYFEVDVSTLESTLQRLNSEIIAQGAPFSTLHLTNIKTEDGMLTAQLQVDRNKTRKIDAIIVKGYEKFPKSFIKQYLKLKPKQVFNLKAITLKTEALENLRFATQIKAPEVLFTKDSTLLYIYVDKQKSNTFDGFIGFGTNAETNKLEFDGYLNLKLINTLHYGESFRVLYKSDENDQKTFDVTAKLPFLFGSPIGTQFGLHIFKKDSSYISTSQFAKIDYYINPRNAVTVGINAVNSATLLEVPIVNTTDFRSHFYNLSYVHSRPRLQDNLFPIQFLFEISGGLGQRTLENSETTQTKIELTTFNIFTLNARNSVYAHLNGALLNSEQFLNNELFRFGGINSIRGFEEQSLMANLYTVLNTEYRYNVSNTLYVHSIIDVAYYENQNNVTKDNLLGLGFGFGMLTQAGLFKLNYSNGSSRQQSIKLSDSKVHLSISASF</sequence>
<reference evidence="4 5" key="1">
    <citation type="submission" date="2019-08" db="EMBL/GenBank/DDBJ databases">
        <title>Genome sequence of Gelidibacter salicanalis IC162T.</title>
        <authorList>
            <person name="Bowman J.P."/>
        </authorList>
    </citation>
    <scope>NUCLEOTIDE SEQUENCE [LARGE SCALE GENOMIC DNA]</scope>
    <source>
        <strain evidence="4 5">IC162</strain>
    </source>
</reference>
<dbReference type="OrthoDB" id="9811416at2"/>
<keyword evidence="5" id="KW-1185">Reference proteome</keyword>
<accession>A0A5C7AJ36</accession>
<keyword evidence="1" id="KW-0472">Membrane</keyword>